<reference evidence="3" key="1">
    <citation type="submission" date="2011-12" db="EMBL/GenBank/DDBJ databases">
        <authorList>
            <consortium name="The Broad Institute Genome Sequencing Platform"/>
            <person name="Russ C."/>
            <person name="Tyler B."/>
            <person name="Panabieres F."/>
            <person name="Shan W."/>
            <person name="Tripathy S."/>
            <person name="Grunwald N."/>
            <person name="Machado M."/>
            <person name="Young S.K."/>
            <person name="Zeng Q."/>
            <person name="Gargeya S."/>
            <person name="Fitzgerald M."/>
            <person name="Haas B."/>
            <person name="Abouelleil A."/>
            <person name="Alvarado L."/>
            <person name="Arachchi H.M."/>
            <person name="Berlin A."/>
            <person name="Chapman S.B."/>
            <person name="Gearin G."/>
            <person name="Goldberg J."/>
            <person name="Griggs A."/>
            <person name="Gujja S."/>
            <person name="Hansen M."/>
            <person name="Heiman D."/>
            <person name="Howarth C."/>
            <person name="Larimer J."/>
            <person name="Lui A."/>
            <person name="MacDonald P.J.P."/>
            <person name="McCowen C."/>
            <person name="Montmayeur A."/>
            <person name="Murphy C."/>
            <person name="Neiman D."/>
            <person name="Pearson M."/>
            <person name="Priest M."/>
            <person name="Roberts A."/>
            <person name="Saif S."/>
            <person name="Shea T."/>
            <person name="Sisk P."/>
            <person name="Stolte C."/>
            <person name="Sykes S."/>
            <person name="Wortman J."/>
            <person name="Nusbaum C."/>
            <person name="Birren B."/>
        </authorList>
    </citation>
    <scope>NUCLEOTIDE SEQUENCE [LARGE SCALE GENOMIC DNA]</scope>
    <source>
        <strain evidence="3">INRA-310</strain>
    </source>
</reference>
<evidence type="ECO:0000313" key="2">
    <source>
        <dbReference type="EMBL" id="ETM98108.1"/>
    </source>
</evidence>
<dbReference type="AlphaFoldDB" id="W2PD14"/>
<organism evidence="2 3">
    <name type="scientific">Phytophthora nicotianae (strain INRA-310)</name>
    <name type="common">Phytophthora parasitica</name>
    <dbReference type="NCBI Taxonomy" id="761204"/>
    <lineage>
        <taxon>Eukaryota</taxon>
        <taxon>Sar</taxon>
        <taxon>Stramenopiles</taxon>
        <taxon>Oomycota</taxon>
        <taxon>Peronosporomycetes</taxon>
        <taxon>Peronosporales</taxon>
        <taxon>Peronosporaceae</taxon>
        <taxon>Phytophthora</taxon>
    </lineage>
</organism>
<evidence type="ECO:0000313" key="3">
    <source>
        <dbReference type="Proteomes" id="UP000018817"/>
    </source>
</evidence>
<dbReference type="EMBL" id="KI669746">
    <property type="protein sequence ID" value="ETM98108.1"/>
    <property type="molecule type" value="Genomic_DNA"/>
</dbReference>
<feature type="region of interest" description="Disordered" evidence="1">
    <location>
        <begin position="68"/>
        <end position="101"/>
    </location>
</feature>
<dbReference type="RefSeq" id="XP_008916594.1">
    <property type="nucleotide sequence ID" value="XM_008918346.1"/>
</dbReference>
<feature type="compositionally biased region" description="Polar residues" evidence="1">
    <location>
        <begin position="75"/>
        <end position="93"/>
    </location>
</feature>
<dbReference type="VEuPathDB" id="FungiDB:PPTG_19748"/>
<evidence type="ECO:0000256" key="1">
    <source>
        <dbReference type="SAM" id="MobiDB-lite"/>
    </source>
</evidence>
<sequence length="101" mass="11086">MKRRVGSLNQFVHDSNVSVGRLADDLEEMHRRVDWFDTPQAIQNLVEDLQRQVAQLQACCCAAPPAVSQRPAVVQSPSDAQPLSGSASATLRSPEQDQEMA</sequence>
<proteinExistence type="predicted"/>
<dbReference type="GeneID" id="20188464"/>
<reference evidence="2 3" key="2">
    <citation type="submission" date="2013-11" db="EMBL/GenBank/DDBJ databases">
        <title>The Genome Sequence of Phytophthora parasitica INRA-310.</title>
        <authorList>
            <consortium name="The Broad Institute Genomics Platform"/>
            <person name="Russ C."/>
            <person name="Tyler B."/>
            <person name="Panabieres F."/>
            <person name="Shan W."/>
            <person name="Tripathy S."/>
            <person name="Grunwald N."/>
            <person name="Machado M."/>
            <person name="Johnson C.S."/>
            <person name="Arredondo F."/>
            <person name="Hong C."/>
            <person name="Coffey M."/>
            <person name="Young S.K."/>
            <person name="Zeng Q."/>
            <person name="Gargeya S."/>
            <person name="Fitzgerald M."/>
            <person name="Abouelleil A."/>
            <person name="Alvarado L."/>
            <person name="Chapman S.B."/>
            <person name="Gainer-Dewar J."/>
            <person name="Goldberg J."/>
            <person name="Griggs A."/>
            <person name="Gujja S."/>
            <person name="Hansen M."/>
            <person name="Howarth C."/>
            <person name="Imamovic A."/>
            <person name="Ireland A."/>
            <person name="Larimer J."/>
            <person name="McCowan C."/>
            <person name="Murphy C."/>
            <person name="Pearson M."/>
            <person name="Poon T.W."/>
            <person name="Priest M."/>
            <person name="Roberts A."/>
            <person name="Saif S."/>
            <person name="Shea T."/>
            <person name="Sykes S."/>
            <person name="Wortman J."/>
            <person name="Nusbaum C."/>
            <person name="Birren B."/>
        </authorList>
    </citation>
    <scope>NUCLEOTIDE SEQUENCE [LARGE SCALE GENOMIC DNA]</scope>
    <source>
        <strain evidence="2 3">INRA-310</strain>
    </source>
</reference>
<protein>
    <submittedName>
        <fullName evidence="2">Uncharacterized protein</fullName>
    </submittedName>
</protein>
<dbReference type="Proteomes" id="UP000018817">
    <property type="component" value="Unassembled WGS sequence"/>
</dbReference>
<accession>W2PD14</accession>
<gene>
    <name evidence="2" type="ORF">PPTG_19748</name>
</gene>
<name>W2PD14_PHYN3</name>